<dbReference type="AlphaFoldDB" id="A0A1A8RJB9"/>
<proteinExistence type="predicted"/>
<gene>
    <name evidence="1" type="primary">Nfu_g_1_017414</name>
</gene>
<name>A0A1A8RJB9_9TELE</name>
<reference evidence="1" key="1">
    <citation type="submission" date="2016-05" db="EMBL/GenBank/DDBJ databases">
        <authorList>
            <person name="Lavstsen T."/>
            <person name="Jespersen J.S."/>
        </authorList>
    </citation>
    <scope>NUCLEOTIDE SEQUENCE</scope>
    <source>
        <tissue evidence="1">Brain</tissue>
    </source>
</reference>
<feature type="non-terminal residue" evidence="1">
    <location>
        <position position="1"/>
    </location>
</feature>
<organism evidence="1">
    <name type="scientific">Nothobranchius rachovii</name>
    <name type="common">bluefin notho</name>
    <dbReference type="NCBI Taxonomy" id="451742"/>
    <lineage>
        <taxon>Eukaryota</taxon>
        <taxon>Metazoa</taxon>
        <taxon>Chordata</taxon>
        <taxon>Craniata</taxon>
        <taxon>Vertebrata</taxon>
        <taxon>Euteleostomi</taxon>
        <taxon>Actinopterygii</taxon>
        <taxon>Neopterygii</taxon>
        <taxon>Teleostei</taxon>
        <taxon>Neoteleostei</taxon>
        <taxon>Acanthomorphata</taxon>
        <taxon>Ovalentaria</taxon>
        <taxon>Atherinomorphae</taxon>
        <taxon>Cyprinodontiformes</taxon>
        <taxon>Nothobranchiidae</taxon>
        <taxon>Nothobranchius</taxon>
    </lineage>
</organism>
<accession>A0A1A8RJB9</accession>
<feature type="non-terminal residue" evidence="1">
    <location>
        <position position="59"/>
    </location>
</feature>
<evidence type="ECO:0000313" key="1">
    <source>
        <dbReference type="EMBL" id="SBS06205.1"/>
    </source>
</evidence>
<protein>
    <submittedName>
        <fullName evidence="1">Uncharacterized protein</fullName>
    </submittedName>
</protein>
<dbReference type="EMBL" id="HAEH01017498">
    <property type="protein sequence ID" value="SBS06205.1"/>
    <property type="molecule type" value="Transcribed_RNA"/>
</dbReference>
<sequence>FCLEKPNLRPMFTFIFNTVAGRSSAVTAHVIMIHPSVAPSCNMHSQVRRCGDISVTGSP</sequence>
<reference evidence="1" key="2">
    <citation type="submission" date="2016-06" db="EMBL/GenBank/DDBJ databases">
        <title>The genome of a short-lived fish provides insights into sex chromosome evolution and the genetic control of aging.</title>
        <authorList>
            <person name="Reichwald K."/>
            <person name="Felder M."/>
            <person name="Petzold A."/>
            <person name="Koch P."/>
            <person name="Groth M."/>
            <person name="Platzer M."/>
        </authorList>
    </citation>
    <scope>NUCLEOTIDE SEQUENCE</scope>
    <source>
        <tissue evidence="1">Brain</tissue>
    </source>
</reference>